<name>A0ACC2ZZ71_9EURO</name>
<organism evidence="1 2">
    <name type="scientific">Neophaeococcomyces mojaviensis</name>
    <dbReference type="NCBI Taxonomy" id="3383035"/>
    <lineage>
        <taxon>Eukaryota</taxon>
        <taxon>Fungi</taxon>
        <taxon>Dikarya</taxon>
        <taxon>Ascomycota</taxon>
        <taxon>Pezizomycotina</taxon>
        <taxon>Eurotiomycetes</taxon>
        <taxon>Chaetothyriomycetidae</taxon>
        <taxon>Chaetothyriales</taxon>
        <taxon>Chaetothyriales incertae sedis</taxon>
        <taxon>Neophaeococcomyces</taxon>
    </lineage>
</organism>
<dbReference type="EMBL" id="JAPDRQ010000168">
    <property type="protein sequence ID" value="KAJ9653073.1"/>
    <property type="molecule type" value="Genomic_DNA"/>
</dbReference>
<protein>
    <submittedName>
        <fullName evidence="1">Uncharacterized protein</fullName>
    </submittedName>
</protein>
<evidence type="ECO:0000313" key="1">
    <source>
        <dbReference type="EMBL" id="KAJ9653073.1"/>
    </source>
</evidence>
<keyword evidence="2" id="KW-1185">Reference proteome</keyword>
<reference evidence="1" key="1">
    <citation type="submission" date="2022-10" db="EMBL/GenBank/DDBJ databases">
        <title>Culturing micro-colonial fungi from biological soil crusts in the Mojave desert and describing Neophaeococcomyces mojavensis, and introducing the new genera and species Taxawa tesnikishii.</title>
        <authorList>
            <person name="Kurbessoian T."/>
            <person name="Stajich J.E."/>
        </authorList>
    </citation>
    <scope>NUCLEOTIDE SEQUENCE</scope>
    <source>
        <strain evidence="1">JES_112</strain>
    </source>
</reference>
<accession>A0ACC2ZZ71</accession>
<gene>
    <name evidence="1" type="ORF">H2198_007687</name>
</gene>
<comment type="caution">
    <text evidence="1">The sequence shown here is derived from an EMBL/GenBank/DDBJ whole genome shotgun (WGS) entry which is preliminary data.</text>
</comment>
<proteinExistence type="predicted"/>
<evidence type="ECO:0000313" key="2">
    <source>
        <dbReference type="Proteomes" id="UP001172386"/>
    </source>
</evidence>
<sequence length="591" mass="65482">MLFSPSAYAIDDNSISLQQGEVKEAGAAEALKLQAIGTLADLASKQTPVDAFLFDSSRYSKWQSSEEQHFMALYYDAVTVLTSGQGQGSLKSRIYGSSSLKSKPAQVFALISETAKYDDLLKEVLDNAGLLKDEPKSGIAAPAKHPIRQAFEGHKARLQAEFTRARLRRKCPNIESLKKVLAEEKGLLRKLHPRWARINALTVTDVQSVVKVLPQSSQVDKLSNIFDIRGKGHGYCTDEHIPNLLAFSPEVDLTNTIAYKSGQVILQDKASCFPAYLLLGNENSGDIGDIIDGCAAPGNKTTHVAAIMSAKDLNGRIFACERDAKRSQTLQSMVTRASAEKKVDVLARQDFLALKPEDARFRCVTHLLLDPSCSGSGILGREDIPRLSLPKDPRAAANNNSNSQAMTQLKKRKRDDEDIRLVEMDLEQDAAADEEAAAIPATEERLLKLSNLQSRIVEHAMRFPAAVKITYSTCSIHEQENEVVVSRVLASKIAKERGWRVLPRESQVDGMKRWKHRGVRNRDSKNDANTLDDEHLEACIRCYPEDDQRTMGFFVCGFIRCAGARNSKRNGESTLKGSNEEDDEEWEGFDS</sequence>
<dbReference type="Proteomes" id="UP001172386">
    <property type="component" value="Unassembled WGS sequence"/>
</dbReference>